<proteinExistence type="predicted"/>
<evidence type="ECO:0000313" key="1">
    <source>
        <dbReference type="EMBL" id="ASV72903.1"/>
    </source>
</evidence>
<name>A0A286RAD4_9BACT</name>
<sequence>MQRSIIHSLSPGTEVPRSIWSAAIYRRFLVKALAFTTLAVSVVLPQSRKLLPGRGQFMNCPYRH</sequence>
<keyword evidence="2" id="KW-1185">Reference proteome</keyword>
<organism evidence="1 2">
    <name type="scientific">Thermogutta terrifontis</name>
    <dbReference type="NCBI Taxonomy" id="1331910"/>
    <lineage>
        <taxon>Bacteria</taxon>
        <taxon>Pseudomonadati</taxon>
        <taxon>Planctomycetota</taxon>
        <taxon>Planctomycetia</taxon>
        <taxon>Pirellulales</taxon>
        <taxon>Thermoguttaceae</taxon>
        <taxon>Thermogutta</taxon>
    </lineage>
</organism>
<dbReference type="EMBL" id="CP018477">
    <property type="protein sequence ID" value="ASV72903.1"/>
    <property type="molecule type" value="Genomic_DNA"/>
</dbReference>
<evidence type="ECO:0000313" key="2">
    <source>
        <dbReference type="Proteomes" id="UP000215086"/>
    </source>
</evidence>
<dbReference type="Proteomes" id="UP000215086">
    <property type="component" value="Chromosome"/>
</dbReference>
<dbReference type="KEGG" id="ttf:THTE_0301"/>
<dbReference type="AlphaFoldDB" id="A0A286RAD4"/>
<reference evidence="1 2" key="1">
    <citation type="journal article" name="Front. Microbiol.">
        <title>Sugar Metabolism of the First Thermophilic Planctomycete Thermogutta terrifontis: Comparative Genomic and Transcriptomic Approaches.</title>
        <authorList>
            <person name="Elcheninov A.G."/>
            <person name="Menzel P."/>
            <person name="Gudbergsdottir S.R."/>
            <person name="Slesarev A.I."/>
            <person name="Kadnikov V.V."/>
            <person name="Krogh A."/>
            <person name="Bonch-Osmolovskaya E.A."/>
            <person name="Peng X."/>
            <person name="Kublanov I.V."/>
        </authorList>
    </citation>
    <scope>NUCLEOTIDE SEQUENCE [LARGE SCALE GENOMIC DNA]</scope>
    <source>
        <strain evidence="1 2">R1</strain>
    </source>
</reference>
<protein>
    <submittedName>
        <fullName evidence="1">Uncharacterized protein</fullName>
    </submittedName>
</protein>
<accession>A0A286RAD4</accession>
<gene>
    <name evidence="1" type="ORF">THTE_0301</name>
</gene>